<sequence>MRPPRSISGSSSAAAAAAVAMAMATVANARLSGVSGNGGYNFEGPLDQDSNPTIFRATQADDRNRLAAARMEDYQLMGISTPLWARAGVSARGPDATGSRSVELPTAAPYGHRKLHAYSSPSPTIAPSSRGMFSMGTSSMYSPADSLSGQTRTQQSPPLTIATGRYVSTPTSGAHEMVSDPKRLTGHDYFNPTLTQSAAPTPAVTSPSFTAYTRSFAQLSLLDDSSLSASLPPTPTHSNFDKYDGLDSASLYKAPVPLYPTQTSQPPHRLSGQTLPVQHKQLRTASISPHPQGRDVRHQSFGLLDRRSSLPWDARISSHSASLDNRGASKGSRQQPGPSTPSASTAHSYKGRERNSLPQSFLVRSNSTPAIFGLPSTPTASLEQQQQQQQQQIPLNLQGWHGLRSKVEYDADSTPPTMVERATQDLMTATGHPRSTFPQQQSSDYSTDNHGQFQARDTVPCDRAFHNNTQGLVVQDIQDSTRGPMSSGSISNPPAGEESRQQEHQIQVQRTLLQDEVHQHQSSDVWAQPGLDSFDGSNVSNKDRPYFGSATDSQVQLQTISVPRTSGPSQAMSSMLPCSYSPPDTQIHRPTSHPLMFDTIDHGRNDATYQQQQRQQQQQHQQQFQSAQHQLQSSQHGHDHHQHPLSLKVEDLDDETFDSSLAMVLDDHLSLMDHLNMMPDVEVYQSQLSSAASMMRSTEQQQQQHHNQKISVSTTISSGLHHHPHQRLQGPMSAPVISSHHQSLFGSNEFYSTSASATTSNATIRSTGYPTLSEPSIPSPVSPEDPTIGNEMVMIKQEFGSQHPHSHPQQQQHSMLYFDNSALVLNDGSQDTGSNSDHNRDSITGNGDSSGSFGYVQDTGFMHIKVEPDLDLDSQHELQQQHHQQQEQSQTTSSSHYTMDRQHPFDATPVQNHQQQHQFQPQGGRLNQSATAPTIAAIATTHGTPVLVAEYSHRSHQQQ</sequence>
<feature type="compositionally biased region" description="Polar residues" evidence="1">
    <location>
        <begin position="331"/>
        <end position="347"/>
    </location>
</feature>
<evidence type="ECO:0000313" key="2">
    <source>
        <dbReference type="EMBL" id="KAF9147246.1"/>
    </source>
</evidence>
<dbReference type="OrthoDB" id="2426151at2759"/>
<accession>A0A9P5V8D8</accession>
<dbReference type="EMBL" id="JAAAUQ010000843">
    <property type="protein sequence ID" value="KAF9147246.1"/>
    <property type="molecule type" value="Genomic_DNA"/>
</dbReference>
<feature type="compositionally biased region" description="Polar residues" evidence="1">
    <location>
        <begin position="827"/>
        <end position="852"/>
    </location>
</feature>
<evidence type="ECO:0000256" key="1">
    <source>
        <dbReference type="SAM" id="MobiDB-lite"/>
    </source>
</evidence>
<feature type="region of interest" description="Disordered" evidence="1">
    <location>
        <begin position="140"/>
        <end position="203"/>
    </location>
</feature>
<feature type="compositionally biased region" description="Polar residues" evidence="1">
    <location>
        <begin position="436"/>
        <end position="452"/>
    </location>
</feature>
<feature type="region of interest" description="Disordered" evidence="1">
    <location>
        <begin position="319"/>
        <end position="355"/>
    </location>
</feature>
<feature type="compositionally biased region" description="Polar residues" evidence="1">
    <location>
        <begin position="550"/>
        <end position="573"/>
    </location>
</feature>
<feature type="region of interest" description="Disordered" evidence="1">
    <location>
        <begin position="476"/>
        <end position="643"/>
    </location>
</feature>
<feature type="compositionally biased region" description="Polar residues" evidence="1">
    <location>
        <begin position="192"/>
        <end position="203"/>
    </location>
</feature>
<feature type="compositionally biased region" description="Low complexity" evidence="1">
    <location>
        <begin position="911"/>
        <end position="922"/>
    </location>
</feature>
<feature type="region of interest" description="Disordered" evidence="1">
    <location>
        <begin position="755"/>
        <end position="784"/>
    </location>
</feature>
<feature type="non-terminal residue" evidence="2">
    <location>
        <position position="1"/>
    </location>
</feature>
<feature type="compositionally biased region" description="Polar residues" evidence="1">
    <location>
        <begin position="476"/>
        <end position="492"/>
    </location>
</feature>
<evidence type="ECO:0000313" key="3">
    <source>
        <dbReference type="Proteomes" id="UP000748756"/>
    </source>
</evidence>
<dbReference type="AlphaFoldDB" id="A0A9P5V8D8"/>
<feature type="compositionally biased region" description="Polar residues" evidence="1">
    <location>
        <begin position="140"/>
        <end position="158"/>
    </location>
</feature>
<feature type="compositionally biased region" description="Low complexity" evidence="1">
    <location>
        <begin position="755"/>
        <end position="767"/>
    </location>
</feature>
<feature type="region of interest" description="Disordered" evidence="1">
    <location>
        <begin position="874"/>
        <end position="930"/>
    </location>
</feature>
<organism evidence="2 3">
    <name type="scientific">Linnemannia schmuckeri</name>
    <dbReference type="NCBI Taxonomy" id="64567"/>
    <lineage>
        <taxon>Eukaryota</taxon>
        <taxon>Fungi</taxon>
        <taxon>Fungi incertae sedis</taxon>
        <taxon>Mucoromycota</taxon>
        <taxon>Mortierellomycotina</taxon>
        <taxon>Mortierellomycetes</taxon>
        <taxon>Mortierellales</taxon>
        <taxon>Mortierellaceae</taxon>
        <taxon>Linnemannia</taxon>
    </lineage>
</organism>
<reference evidence="2" key="1">
    <citation type="journal article" date="2020" name="Fungal Divers.">
        <title>Resolving the Mortierellaceae phylogeny through synthesis of multi-gene phylogenetics and phylogenomics.</title>
        <authorList>
            <person name="Vandepol N."/>
            <person name="Liber J."/>
            <person name="Desiro A."/>
            <person name="Na H."/>
            <person name="Kennedy M."/>
            <person name="Barry K."/>
            <person name="Grigoriev I.V."/>
            <person name="Miller A.N."/>
            <person name="O'Donnell K."/>
            <person name="Stajich J.E."/>
            <person name="Bonito G."/>
        </authorList>
    </citation>
    <scope>NUCLEOTIDE SEQUENCE</scope>
    <source>
        <strain evidence="2">NRRL 6426</strain>
    </source>
</reference>
<feature type="compositionally biased region" description="Basic and acidic residues" evidence="1">
    <location>
        <begin position="177"/>
        <end position="186"/>
    </location>
</feature>
<feature type="compositionally biased region" description="Low complexity" evidence="1">
    <location>
        <begin position="881"/>
        <end position="896"/>
    </location>
</feature>
<name>A0A9P5V8D8_9FUNG</name>
<proteinExistence type="predicted"/>
<keyword evidence="3" id="KW-1185">Reference proteome</keyword>
<feature type="region of interest" description="Disordered" evidence="1">
    <location>
        <begin position="826"/>
        <end position="855"/>
    </location>
</feature>
<feature type="region of interest" description="Disordered" evidence="1">
    <location>
        <begin position="368"/>
        <end position="392"/>
    </location>
</feature>
<dbReference type="Proteomes" id="UP000748756">
    <property type="component" value="Unassembled WGS sequence"/>
</dbReference>
<comment type="caution">
    <text evidence="2">The sequence shown here is derived from an EMBL/GenBank/DDBJ whole genome shotgun (WGS) entry which is preliminary data.</text>
</comment>
<gene>
    <name evidence="2" type="ORF">BG015_011144</name>
</gene>
<feature type="region of interest" description="Disordered" evidence="1">
    <location>
        <begin position="430"/>
        <end position="453"/>
    </location>
</feature>
<protein>
    <submittedName>
        <fullName evidence="2">Uncharacterized protein</fullName>
    </submittedName>
</protein>
<feature type="compositionally biased region" description="Low complexity" evidence="1">
    <location>
        <begin position="610"/>
        <end position="635"/>
    </location>
</feature>